<evidence type="ECO:0000259" key="4">
    <source>
        <dbReference type="Pfam" id="PF13490"/>
    </source>
</evidence>
<dbReference type="InterPro" id="IPR041916">
    <property type="entry name" value="Anti_sigma_zinc_sf"/>
</dbReference>
<protein>
    <submittedName>
        <fullName evidence="5">Zf-HC2 domain-containing protein</fullName>
    </submittedName>
</protein>
<keyword evidence="6" id="KW-1185">Reference proteome</keyword>
<evidence type="ECO:0000256" key="1">
    <source>
        <dbReference type="ARBA" id="ARBA00023015"/>
    </source>
</evidence>
<dbReference type="Pfam" id="PF13490">
    <property type="entry name" value="zf-HC2"/>
    <property type="match status" value="1"/>
</dbReference>
<sequence>MRPDHVDFADWDAAFVLGALSPADRRRFETHMEECRACRTAITELAPAIGLLARVAPERASSMLEPPAAEGGPDPARRAQVIAIGERAARIRRTRWWAAGLASAAAVVIAVTIAVTTVIAPALKSVEVVALEPVADVPWTATVELSDAAWGTRIEMICRYTGEADGDTPGGGWPYVLVVTSVDGTTSELSTWRALPGSTARLDAATALDADDIATIEIRAVADDRVLMRGELTDR</sequence>
<keyword evidence="3" id="KW-1133">Transmembrane helix</keyword>
<feature type="domain" description="Putative zinc-finger" evidence="4">
    <location>
        <begin position="14"/>
        <end position="39"/>
    </location>
</feature>
<proteinExistence type="predicted"/>
<keyword evidence="1" id="KW-0805">Transcription regulation</keyword>
<feature type="transmembrane region" description="Helical" evidence="3">
    <location>
        <begin position="96"/>
        <end position="123"/>
    </location>
</feature>
<keyword evidence="3" id="KW-0472">Membrane</keyword>
<dbReference type="EMBL" id="JAGTTN010000001">
    <property type="protein sequence ID" value="MCC2030661.1"/>
    <property type="molecule type" value="Genomic_DNA"/>
</dbReference>
<organism evidence="5 6">
    <name type="scientific">Microbacterium allomyrinae</name>
    <dbReference type="NCBI Taxonomy" id="2830666"/>
    <lineage>
        <taxon>Bacteria</taxon>
        <taxon>Bacillati</taxon>
        <taxon>Actinomycetota</taxon>
        <taxon>Actinomycetes</taxon>
        <taxon>Micrococcales</taxon>
        <taxon>Microbacteriaceae</taxon>
        <taxon>Microbacterium</taxon>
    </lineage>
</organism>
<dbReference type="AlphaFoldDB" id="A0A9X1LRQ5"/>
<accession>A0A9X1LRQ5</accession>
<evidence type="ECO:0000256" key="2">
    <source>
        <dbReference type="ARBA" id="ARBA00023163"/>
    </source>
</evidence>
<comment type="caution">
    <text evidence="5">The sequence shown here is derived from an EMBL/GenBank/DDBJ whole genome shotgun (WGS) entry which is preliminary data.</text>
</comment>
<dbReference type="InterPro" id="IPR027383">
    <property type="entry name" value="Znf_put"/>
</dbReference>
<gene>
    <name evidence="5" type="ORF">KEC57_00510</name>
</gene>
<name>A0A9X1LRQ5_9MICO</name>
<evidence type="ECO:0000256" key="3">
    <source>
        <dbReference type="SAM" id="Phobius"/>
    </source>
</evidence>
<reference evidence="5" key="1">
    <citation type="submission" date="2021-04" db="EMBL/GenBank/DDBJ databases">
        <title>Microbacterium tenobrionis sp. nov. and Microbacterium allomyrinae sp. nov., isolated from larvae of Tenobrio molitor and Allomyrina dichotoma, respectively.</title>
        <authorList>
            <person name="Lee S.D."/>
        </authorList>
    </citation>
    <scope>NUCLEOTIDE SEQUENCE</scope>
    <source>
        <strain evidence="5">BWT-G7</strain>
    </source>
</reference>
<keyword evidence="2" id="KW-0804">Transcription</keyword>
<keyword evidence="3" id="KW-0812">Transmembrane</keyword>
<evidence type="ECO:0000313" key="5">
    <source>
        <dbReference type="EMBL" id="MCC2030661.1"/>
    </source>
</evidence>
<evidence type="ECO:0000313" key="6">
    <source>
        <dbReference type="Proteomes" id="UP001139354"/>
    </source>
</evidence>
<dbReference type="RefSeq" id="WP_229382571.1">
    <property type="nucleotide sequence ID" value="NZ_JAGTTN010000001.1"/>
</dbReference>
<dbReference type="Proteomes" id="UP001139354">
    <property type="component" value="Unassembled WGS sequence"/>
</dbReference>
<dbReference type="Gene3D" id="1.10.10.1320">
    <property type="entry name" value="Anti-sigma factor, zinc-finger domain"/>
    <property type="match status" value="1"/>
</dbReference>